<organism evidence="3 4">
    <name type="scientific">Micromonospora pallida</name>
    <dbReference type="NCBI Taxonomy" id="145854"/>
    <lineage>
        <taxon>Bacteria</taxon>
        <taxon>Bacillati</taxon>
        <taxon>Actinomycetota</taxon>
        <taxon>Actinomycetes</taxon>
        <taxon>Micromonosporales</taxon>
        <taxon>Micromonosporaceae</taxon>
        <taxon>Micromonospora</taxon>
    </lineage>
</organism>
<dbReference type="PROSITE" id="PS51257">
    <property type="entry name" value="PROKAR_LIPOPROTEIN"/>
    <property type="match status" value="1"/>
</dbReference>
<dbReference type="Pfam" id="PF00497">
    <property type="entry name" value="SBP_bac_3"/>
    <property type="match status" value="1"/>
</dbReference>
<evidence type="ECO:0000259" key="2">
    <source>
        <dbReference type="SMART" id="SM00062"/>
    </source>
</evidence>
<dbReference type="Proteomes" id="UP000198959">
    <property type="component" value="Unassembled WGS sequence"/>
</dbReference>
<proteinExistence type="predicted"/>
<dbReference type="STRING" id="145854.GA0074692_2124"/>
<dbReference type="SMART" id="SM00062">
    <property type="entry name" value="PBPb"/>
    <property type="match status" value="1"/>
</dbReference>
<dbReference type="EMBL" id="FMHW01000002">
    <property type="protein sequence ID" value="SCL26307.1"/>
    <property type="molecule type" value="Genomic_DNA"/>
</dbReference>
<dbReference type="PANTHER" id="PTHR35936">
    <property type="entry name" value="MEMBRANE-BOUND LYTIC MUREIN TRANSGLYCOSYLASE F"/>
    <property type="match status" value="1"/>
</dbReference>
<keyword evidence="1" id="KW-0732">Signal</keyword>
<gene>
    <name evidence="3" type="ORF">GA0074692_2124</name>
</gene>
<reference evidence="4" key="1">
    <citation type="submission" date="2016-06" db="EMBL/GenBank/DDBJ databases">
        <authorList>
            <person name="Varghese N."/>
            <person name="Submissions Spin"/>
        </authorList>
    </citation>
    <scope>NUCLEOTIDE SEQUENCE [LARGE SCALE GENOMIC DNA]</scope>
    <source>
        <strain evidence="4">DSM 43817</strain>
    </source>
</reference>
<sequence>MVTACRGRTWRAPLALVGVVLLLAVSGCRWPRDTGTTLDDVRGGVLRVGVSEAPPWTRVADDGMVTGAEARLVQRLADRLDARVEWYPGSESTLMAALKDRVLDLVVGGLDAKAPWTREASLTRPYVTMRTVVAVPDGVAAPAELAGQRVAATAGTAEIAALRGEDAVPVPVPEVTGREPLPVVVGQWRLAELGLRGSGHEVAKHDHVWAVPLGENGWQVEVERFLLALSHREVEDLLVDAEREEAAV</sequence>
<evidence type="ECO:0000256" key="1">
    <source>
        <dbReference type="ARBA" id="ARBA00022729"/>
    </source>
</evidence>
<name>A0A1C6S9Y1_9ACTN</name>
<dbReference type="InterPro" id="IPR001638">
    <property type="entry name" value="Solute-binding_3/MltF_N"/>
</dbReference>
<evidence type="ECO:0000313" key="3">
    <source>
        <dbReference type="EMBL" id="SCL26307.1"/>
    </source>
</evidence>
<accession>A0A1C6S9Y1</accession>
<feature type="domain" description="Solute-binding protein family 3/N-terminal" evidence="2">
    <location>
        <begin position="45"/>
        <end position="246"/>
    </location>
</feature>
<dbReference type="SUPFAM" id="SSF53850">
    <property type="entry name" value="Periplasmic binding protein-like II"/>
    <property type="match status" value="1"/>
</dbReference>
<dbReference type="Gene3D" id="3.40.190.10">
    <property type="entry name" value="Periplasmic binding protein-like II"/>
    <property type="match status" value="1"/>
</dbReference>
<protein>
    <submittedName>
        <fullName evidence="3">Polar amino acid transport system substrate-binding protein</fullName>
    </submittedName>
</protein>
<evidence type="ECO:0000313" key="4">
    <source>
        <dbReference type="Proteomes" id="UP000198959"/>
    </source>
</evidence>
<keyword evidence="4" id="KW-1185">Reference proteome</keyword>
<dbReference type="AlphaFoldDB" id="A0A1C6S9Y1"/>